<keyword evidence="8" id="KW-1278">Translocase</keyword>
<dbReference type="InterPro" id="IPR008995">
    <property type="entry name" value="Mo/tungstate-bd_C_term_dom"/>
</dbReference>
<evidence type="ECO:0000313" key="11">
    <source>
        <dbReference type="EMBL" id="PZM08163.1"/>
    </source>
</evidence>
<comment type="caution">
    <text evidence="11">The sequence shown here is derived from an EMBL/GenBank/DDBJ whole genome shotgun (WGS) entry which is preliminary data.</text>
</comment>
<proteinExistence type="inferred from homology"/>
<protein>
    <submittedName>
        <fullName evidence="11">ABC transporter ATP-binding protein</fullName>
    </submittedName>
</protein>
<dbReference type="SUPFAM" id="SSF52540">
    <property type="entry name" value="P-loop containing nucleoside triphosphate hydrolases"/>
    <property type="match status" value="1"/>
</dbReference>
<keyword evidence="9" id="KW-0472">Membrane</keyword>
<dbReference type="SUPFAM" id="SSF50331">
    <property type="entry name" value="MOP-like"/>
    <property type="match status" value="1"/>
</dbReference>
<keyword evidence="6" id="KW-0547">Nucleotide-binding</keyword>
<dbReference type="SMART" id="SM00382">
    <property type="entry name" value="AAA"/>
    <property type="match status" value="1"/>
</dbReference>
<evidence type="ECO:0000256" key="8">
    <source>
        <dbReference type="ARBA" id="ARBA00022967"/>
    </source>
</evidence>
<keyword evidence="12" id="KW-1185">Reference proteome</keyword>
<evidence type="ECO:0000256" key="5">
    <source>
        <dbReference type="ARBA" id="ARBA00022519"/>
    </source>
</evidence>
<dbReference type="AlphaFoldDB" id="A0A2W4E724"/>
<reference evidence="11 12" key="1">
    <citation type="journal article" date="2018" name="Sci. Rep.">
        <title>Rhizobium tumorigenes sp. nov., a novel plant tumorigenic bacterium isolated from cane gall tumors on thornless blackberry.</title>
        <authorList>
            <person name="Kuzmanovi N."/>
            <person name="Smalla K."/>
            <person name="Gronow S."/>
            <person name="PuBawska J."/>
        </authorList>
    </citation>
    <scope>NUCLEOTIDE SEQUENCE [LARGE SCALE GENOMIC DNA]</scope>
    <source>
        <strain evidence="11 12">CCBAU 85046</strain>
    </source>
</reference>
<keyword evidence="3" id="KW-0813">Transport</keyword>
<dbReference type="PANTHER" id="PTHR43875">
    <property type="entry name" value="MALTODEXTRIN IMPORT ATP-BINDING PROTEIN MSMX"/>
    <property type="match status" value="1"/>
</dbReference>
<dbReference type="InterPro" id="IPR047641">
    <property type="entry name" value="ABC_transpr_MalK/UgpC-like"/>
</dbReference>
<accession>A0A2W4E724</accession>
<dbReference type="GO" id="GO:0140359">
    <property type="term" value="F:ABC-type transporter activity"/>
    <property type="evidence" value="ECO:0007669"/>
    <property type="project" value="UniProtKB-ARBA"/>
</dbReference>
<gene>
    <name evidence="11" type="ORF">CPY51_29520</name>
</gene>
<evidence type="ECO:0000256" key="1">
    <source>
        <dbReference type="ARBA" id="ARBA00004417"/>
    </source>
</evidence>
<evidence type="ECO:0000259" key="10">
    <source>
        <dbReference type="PROSITE" id="PS50893"/>
    </source>
</evidence>
<dbReference type="InterPro" id="IPR003439">
    <property type="entry name" value="ABC_transporter-like_ATP-bd"/>
</dbReference>
<dbReference type="GO" id="GO:0005524">
    <property type="term" value="F:ATP binding"/>
    <property type="evidence" value="ECO:0007669"/>
    <property type="project" value="UniProtKB-KW"/>
</dbReference>
<name>A0A2W4E724_9HYPH</name>
<organism evidence="11 12">
    <name type="scientific">Rhizobium tubonense</name>
    <dbReference type="NCBI Taxonomy" id="484088"/>
    <lineage>
        <taxon>Bacteria</taxon>
        <taxon>Pseudomonadati</taxon>
        <taxon>Pseudomonadota</taxon>
        <taxon>Alphaproteobacteria</taxon>
        <taxon>Hyphomicrobiales</taxon>
        <taxon>Rhizobiaceae</taxon>
        <taxon>Rhizobium/Agrobacterium group</taxon>
        <taxon>Rhizobium</taxon>
    </lineage>
</organism>
<evidence type="ECO:0000256" key="3">
    <source>
        <dbReference type="ARBA" id="ARBA00022448"/>
    </source>
</evidence>
<dbReference type="PROSITE" id="PS50893">
    <property type="entry name" value="ABC_TRANSPORTER_2"/>
    <property type="match status" value="1"/>
</dbReference>
<keyword evidence="4" id="KW-1003">Cell membrane</keyword>
<dbReference type="InterPro" id="IPR003593">
    <property type="entry name" value="AAA+_ATPase"/>
</dbReference>
<comment type="similarity">
    <text evidence="2">Belongs to the ABC transporter superfamily.</text>
</comment>
<dbReference type="GO" id="GO:0055052">
    <property type="term" value="C:ATP-binding cassette (ABC) transporter complex, substrate-binding subunit-containing"/>
    <property type="evidence" value="ECO:0007669"/>
    <property type="project" value="TreeGrafter"/>
</dbReference>
<keyword evidence="5" id="KW-0997">Cell inner membrane</keyword>
<keyword evidence="7 11" id="KW-0067">ATP-binding</keyword>
<dbReference type="EMBL" id="PCDP01000075">
    <property type="protein sequence ID" value="PZM08163.1"/>
    <property type="molecule type" value="Genomic_DNA"/>
</dbReference>
<dbReference type="Gene3D" id="2.40.50.100">
    <property type="match status" value="1"/>
</dbReference>
<sequence>MTTLQLKNIVKRFKTQTVLDNLSLDVGDSERLVLFGPSGAGKTVLLRLIAGVVDPDEGSVLIGGEDMADVDAEYRGVGMAFQNFALFPHMTAFQNIASPLEAKRSSSRAIKEGVDKVARLLKIDHVLLHHPKALSNGQKQRTALARALAGSPPLLLLDDPLRNVDAKLRFEMRLELPRLLAAQGATVVYVTQDYKEAMALGDRIAVMSQGRIRQIGTPEEIYNTPADMEIARLFGDPVVNLLDVTPLASSGGIHVELSNVKVTLPDFSEEVVGRSCVLGLRPETVAFTNAATPGAIPVTVAAETPLNEKTVALVLTARGREILLSRPAGTPGPTSGDAHIAVNGRSAFLFDKESGLLIRPRAKIMSRSGEAA</sequence>
<dbReference type="RefSeq" id="WP_111163943.1">
    <property type="nucleotide sequence ID" value="NZ_PCDP01000075.1"/>
</dbReference>
<dbReference type="InterPro" id="IPR027417">
    <property type="entry name" value="P-loop_NTPase"/>
</dbReference>
<dbReference type="FunFam" id="3.40.50.300:FF:000042">
    <property type="entry name" value="Maltose/maltodextrin ABC transporter, ATP-binding protein"/>
    <property type="match status" value="1"/>
</dbReference>
<dbReference type="GO" id="GO:0016887">
    <property type="term" value="F:ATP hydrolysis activity"/>
    <property type="evidence" value="ECO:0007669"/>
    <property type="project" value="InterPro"/>
</dbReference>
<evidence type="ECO:0000256" key="4">
    <source>
        <dbReference type="ARBA" id="ARBA00022475"/>
    </source>
</evidence>
<dbReference type="OrthoDB" id="9767663at2"/>
<dbReference type="PANTHER" id="PTHR43875:SF15">
    <property type="entry name" value="TREHALOSE IMPORT ATP-BINDING PROTEIN SUGC"/>
    <property type="match status" value="1"/>
</dbReference>
<dbReference type="Gene3D" id="3.40.50.300">
    <property type="entry name" value="P-loop containing nucleotide triphosphate hydrolases"/>
    <property type="match status" value="1"/>
</dbReference>
<dbReference type="Proteomes" id="UP000248925">
    <property type="component" value="Unassembled WGS sequence"/>
</dbReference>
<evidence type="ECO:0000313" key="12">
    <source>
        <dbReference type="Proteomes" id="UP000248925"/>
    </source>
</evidence>
<evidence type="ECO:0000256" key="7">
    <source>
        <dbReference type="ARBA" id="ARBA00022840"/>
    </source>
</evidence>
<feature type="domain" description="ABC transporter" evidence="10">
    <location>
        <begin position="4"/>
        <end position="234"/>
    </location>
</feature>
<comment type="subcellular location">
    <subcellularLocation>
        <location evidence="1">Cell inner membrane</location>
        <topology evidence="1">Peripheral membrane protein</topology>
    </subcellularLocation>
</comment>
<evidence type="ECO:0000256" key="6">
    <source>
        <dbReference type="ARBA" id="ARBA00022741"/>
    </source>
</evidence>
<evidence type="ECO:0000256" key="2">
    <source>
        <dbReference type="ARBA" id="ARBA00005417"/>
    </source>
</evidence>
<dbReference type="Pfam" id="PF00005">
    <property type="entry name" value="ABC_tran"/>
    <property type="match status" value="1"/>
</dbReference>
<evidence type="ECO:0000256" key="9">
    <source>
        <dbReference type="ARBA" id="ARBA00023136"/>
    </source>
</evidence>